<comment type="caution">
    <text evidence="2">The sequence shown here is derived from an EMBL/GenBank/DDBJ whole genome shotgun (WGS) entry which is preliminary data.</text>
</comment>
<reference evidence="2" key="1">
    <citation type="submission" date="2023-03" db="EMBL/GenBank/DDBJ databases">
        <title>Complete genome of Cladonia borealis.</title>
        <authorList>
            <person name="Park H."/>
        </authorList>
    </citation>
    <scope>NUCLEOTIDE SEQUENCE</scope>
    <source>
        <strain evidence="2">ANT050790</strain>
    </source>
</reference>
<feature type="compositionally biased region" description="Polar residues" evidence="1">
    <location>
        <begin position="106"/>
        <end position="120"/>
    </location>
</feature>
<organism evidence="2 3">
    <name type="scientific">Cladonia borealis</name>
    <dbReference type="NCBI Taxonomy" id="184061"/>
    <lineage>
        <taxon>Eukaryota</taxon>
        <taxon>Fungi</taxon>
        <taxon>Dikarya</taxon>
        <taxon>Ascomycota</taxon>
        <taxon>Pezizomycotina</taxon>
        <taxon>Lecanoromycetes</taxon>
        <taxon>OSLEUM clade</taxon>
        <taxon>Lecanoromycetidae</taxon>
        <taxon>Lecanorales</taxon>
        <taxon>Lecanorineae</taxon>
        <taxon>Cladoniaceae</taxon>
        <taxon>Cladonia</taxon>
    </lineage>
</organism>
<proteinExistence type="predicted"/>
<dbReference type="AlphaFoldDB" id="A0AA39UBK4"/>
<keyword evidence="3" id="KW-1185">Reference proteome</keyword>
<dbReference type="EMBL" id="JAFEKC020000007">
    <property type="protein sequence ID" value="KAK0513536.1"/>
    <property type="molecule type" value="Genomic_DNA"/>
</dbReference>
<feature type="region of interest" description="Disordered" evidence="1">
    <location>
        <begin position="1"/>
        <end position="169"/>
    </location>
</feature>
<feature type="region of interest" description="Disordered" evidence="1">
    <location>
        <begin position="207"/>
        <end position="277"/>
    </location>
</feature>
<feature type="compositionally biased region" description="Basic and acidic residues" evidence="1">
    <location>
        <begin position="210"/>
        <end position="220"/>
    </location>
</feature>
<gene>
    <name evidence="2" type="ORF">JMJ35_003900</name>
</gene>
<evidence type="ECO:0000313" key="3">
    <source>
        <dbReference type="Proteomes" id="UP001166286"/>
    </source>
</evidence>
<accession>A0AA39UBK4</accession>
<protein>
    <submittedName>
        <fullName evidence="2">Uncharacterized protein</fullName>
    </submittedName>
</protein>
<feature type="compositionally biased region" description="Basic and acidic residues" evidence="1">
    <location>
        <begin position="11"/>
        <end position="32"/>
    </location>
</feature>
<sequence length="301" mass="34135">MSSRDIVPYGGRRESARDRDLVPHRTGRESTQHGRQSTQDSRSHRTTTHGHPSHGDPLRNGYGREPTRRSERDSTRDSRSHRTITRGYTSHRDCSPPPSTSRNHHSPSLSIIQSGQSSRTLVRGDSRPNTNYAVTHGDHGRMSRHHNPVDEPAFSDDDGDLPMGHHGRGRNRRLNVIAEYEAEELPGGGHGRVREIPIRPYEVEELPGGRIREIPRDGRRQITHGPSDESDGNSSDEGTRHHTTHRTGSTRYPTTTGSSRHHTPTDSTRRGTLPSYEYMSHTITRDYTCTEYIRYKPSTRR</sequence>
<evidence type="ECO:0000313" key="2">
    <source>
        <dbReference type="EMBL" id="KAK0513536.1"/>
    </source>
</evidence>
<feature type="compositionally biased region" description="Basic and acidic residues" evidence="1">
    <location>
        <begin position="65"/>
        <end position="80"/>
    </location>
</feature>
<dbReference type="Proteomes" id="UP001166286">
    <property type="component" value="Unassembled WGS sequence"/>
</dbReference>
<name>A0AA39UBK4_9LECA</name>
<evidence type="ECO:0000256" key="1">
    <source>
        <dbReference type="SAM" id="MobiDB-lite"/>
    </source>
</evidence>